<dbReference type="EMBL" id="BAABGR010000015">
    <property type="protein sequence ID" value="GAA4516091.1"/>
    <property type="molecule type" value="Genomic_DNA"/>
</dbReference>
<keyword evidence="2" id="KW-1185">Reference proteome</keyword>
<sequence>MWQIQLLEKPDYRSNSNFLDSLQQGILELLPYVHEDRQKKALYVRLAQSYFYKEDYYAAQAYLDLPGLSFTDFEVLYYWLRIHNLLGQYQKVNSLFPEIELGLFSPRERSLLYAAHAETFYLQRQIDSAIVYLELAQTEYAPKGYRWSWTYSLALMYAEKENYEQALPYFQAVRRSLTAPDGIKIASEVACLRLQSKDLNQRLAQYKQILKKGYSLGKEGLVYMAVAEDYAPHQPDSAIVYYTKAVQQYPSPRMASKACWKLVQLYLSKSQYDLAKTYLEKIRESGYHDGLEDEARILSANGDEWISLLRQYKEDRTIGKGVAYADFLEKIGLRKEAVGVLKELMQQDTVRKTDYLHRINLLENML</sequence>
<dbReference type="Gene3D" id="1.25.40.10">
    <property type="entry name" value="Tetratricopeptide repeat domain"/>
    <property type="match status" value="1"/>
</dbReference>
<gene>
    <name evidence="1" type="ORF">GCM10023173_14830</name>
</gene>
<evidence type="ECO:0000313" key="1">
    <source>
        <dbReference type="EMBL" id="GAA4516091.1"/>
    </source>
</evidence>
<evidence type="ECO:0008006" key="3">
    <source>
        <dbReference type="Google" id="ProtNLM"/>
    </source>
</evidence>
<reference evidence="2" key="1">
    <citation type="journal article" date="2019" name="Int. J. Syst. Evol. Microbiol.">
        <title>The Global Catalogue of Microorganisms (GCM) 10K type strain sequencing project: providing services to taxonomists for standard genome sequencing and annotation.</title>
        <authorList>
            <consortium name="The Broad Institute Genomics Platform"/>
            <consortium name="The Broad Institute Genome Sequencing Center for Infectious Disease"/>
            <person name="Wu L."/>
            <person name="Ma J."/>
        </authorList>
    </citation>
    <scope>NUCLEOTIDE SEQUENCE [LARGE SCALE GENOMIC DNA]</scope>
    <source>
        <strain evidence="2">JCM 17858</strain>
    </source>
</reference>
<proteinExistence type="predicted"/>
<dbReference type="Proteomes" id="UP001500394">
    <property type="component" value="Unassembled WGS sequence"/>
</dbReference>
<dbReference type="SUPFAM" id="SSF81901">
    <property type="entry name" value="HCP-like"/>
    <property type="match status" value="1"/>
</dbReference>
<evidence type="ECO:0000313" key="2">
    <source>
        <dbReference type="Proteomes" id="UP001500394"/>
    </source>
</evidence>
<name>A0ABP8R1W0_9SPHI</name>
<accession>A0ABP8R1W0</accession>
<organism evidence="1 2">
    <name type="scientific">Sphingobacterium thermophilum</name>
    <dbReference type="NCBI Taxonomy" id="768534"/>
    <lineage>
        <taxon>Bacteria</taxon>
        <taxon>Pseudomonadati</taxon>
        <taxon>Bacteroidota</taxon>
        <taxon>Sphingobacteriia</taxon>
        <taxon>Sphingobacteriales</taxon>
        <taxon>Sphingobacteriaceae</taxon>
        <taxon>Sphingobacterium</taxon>
    </lineage>
</organism>
<dbReference type="SUPFAM" id="SSF48452">
    <property type="entry name" value="TPR-like"/>
    <property type="match status" value="1"/>
</dbReference>
<protein>
    <recommendedName>
        <fullName evidence="3">Tetratricopeptide repeat protein</fullName>
    </recommendedName>
</protein>
<comment type="caution">
    <text evidence="1">The sequence shown here is derived from an EMBL/GenBank/DDBJ whole genome shotgun (WGS) entry which is preliminary data.</text>
</comment>
<dbReference type="InterPro" id="IPR011990">
    <property type="entry name" value="TPR-like_helical_dom_sf"/>
</dbReference>